<evidence type="ECO:0000313" key="4">
    <source>
        <dbReference type="EMBL" id="VAI44799.1"/>
    </source>
</evidence>
<sequence length="72" mass="8660">MANSMLGKWEEAARDLHAASNIDYNDEIKATLKKVEPNAHKIVEHRRKYDRLWKERNDKKSERDRLRRRAEA</sequence>
<dbReference type="Gene3D" id="1.25.40.10">
    <property type="entry name" value="Tetratricopeptide repeat domain"/>
    <property type="match status" value="1"/>
</dbReference>
<proteinExistence type="predicted"/>
<evidence type="ECO:0000256" key="1">
    <source>
        <dbReference type="ARBA" id="ARBA00022737"/>
    </source>
</evidence>
<keyword evidence="1" id="KW-0677">Repeat</keyword>
<dbReference type="PANTHER" id="PTHR45883:SF2">
    <property type="entry name" value="HSC70-INTERACTING PROTEIN"/>
    <property type="match status" value="1"/>
</dbReference>
<protein>
    <submittedName>
        <fullName evidence="4">Uncharacterized protein</fullName>
    </submittedName>
</protein>
<dbReference type="GO" id="GO:0030544">
    <property type="term" value="F:Hsp70 protein binding"/>
    <property type="evidence" value="ECO:0007669"/>
    <property type="project" value="TreeGrafter"/>
</dbReference>
<dbReference type="Gramene" id="TRITD6Av1G061780.1">
    <property type="protein sequence ID" value="TRITD6Av1G061780.1"/>
    <property type="gene ID" value="TRITD6Av1G061780"/>
</dbReference>
<organism evidence="4 5">
    <name type="scientific">Triticum turgidum subsp. durum</name>
    <name type="common">Durum wheat</name>
    <name type="synonym">Triticum durum</name>
    <dbReference type="NCBI Taxonomy" id="4567"/>
    <lineage>
        <taxon>Eukaryota</taxon>
        <taxon>Viridiplantae</taxon>
        <taxon>Streptophyta</taxon>
        <taxon>Embryophyta</taxon>
        <taxon>Tracheophyta</taxon>
        <taxon>Spermatophyta</taxon>
        <taxon>Magnoliopsida</taxon>
        <taxon>Liliopsida</taxon>
        <taxon>Poales</taxon>
        <taxon>Poaceae</taxon>
        <taxon>BOP clade</taxon>
        <taxon>Pooideae</taxon>
        <taxon>Triticodae</taxon>
        <taxon>Triticeae</taxon>
        <taxon>Triticinae</taxon>
        <taxon>Triticum</taxon>
    </lineage>
</organism>
<name>A0A9R0XY88_TRITD</name>
<keyword evidence="2" id="KW-0802">TPR repeat</keyword>
<evidence type="ECO:0000256" key="3">
    <source>
        <dbReference type="SAM" id="MobiDB-lite"/>
    </source>
</evidence>
<reference evidence="4 5" key="1">
    <citation type="submission" date="2017-09" db="EMBL/GenBank/DDBJ databases">
        <authorList>
            <consortium name="International Durum Wheat Genome Sequencing Consortium (IDWGSC)"/>
            <person name="Milanesi L."/>
        </authorList>
    </citation>
    <scope>NUCLEOTIDE SEQUENCE [LARGE SCALE GENOMIC DNA]</scope>
    <source>
        <strain evidence="5">cv. Svevo</strain>
    </source>
</reference>
<dbReference type="InterPro" id="IPR011990">
    <property type="entry name" value="TPR-like_helical_dom_sf"/>
</dbReference>
<evidence type="ECO:0000256" key="2">
    <source>
        <dbReference type="ARBA" id="ARBA00022803"/>
    </source>
</evidence>
<dbReference type="PANTHER" id="PTHR45883">
    <property type="entry name" value="HSC70-INTERACTING PROTEIN"/>
    <property type="match status" value="1"/>
</dbReference>
<dbReference type="Proteomes" id="UP000324705">
    <property type="component" value="Chromosome 6A"/>
</dbReference>
<evidence type="ECO:0000313" key="5">
    <source>
        <dbReference type="Proteomes" id="UP000324705"/>
    </source>
</evidence>
<keyword evidence="5" id="KW-1185">Reference proteome</keyword>
<accession>A0A9R0XY88</accession>
<gene>
    <name evidence="4" type="ORF">TRITD_6Av1G061780</name>
</gene>
<dbReference type="AlphaFoldDB" id="A0A9R0XY88"/>
<dbReference type="GO" id="GO:0000118">
    <property type="term" value="C:histone deacetylase complex"/>
    <property type="evidence" value="ECO:0007669"/>
    <property type="project" value="TreeGrafter"/>
</dbReference>
<feature type="region of interest" description="Disordered" evidence="3">
    <location>
        <begin position="53"/>
        <end position="72"/>
    </location>
</feature>
<dbReference type="EMBL" id="LT934121">
    <property type="protein sequence ID" value="VAI44799.1"/>
    <property type="molecule type" value="Genomic_DNA"/>
</dbReference>